<evidence type="ECO:0000256" key="1">
    <source>
        <dbReference type="ARBA" id="ARBA00004429"/>
    </source>
</evidence>
<feature type="transmembrane region" description="Helical" evidence="9">
    <location>
        <begin position="364"/>
        <end position="390"/>
    </location>
</feature>
<dbReference type="PRINTS" id="PR01036">
    <property type="entry name" value="TCRTETB"/>
</dbReference>
<comment type="subcellular location">
    <subcellularLocation>
        <location evidence="1">Cell inner membrane</location>
        <topology evidence="1">Multi-pass membrane protein</topology>
    </subcellularLocation>
</comment>
<feature type="transmembrane region" description="Helical" evidence="9">
    <location>
        <begin position="86"/>
        <end position="105"/>
    </location>
</feature>
<comment type="caution">
    <text evidence="11">The sequence shown here is derived from an EMBL/GenBank/DDBJ whole genome shotgun (WGS) entry which is preliminary data.</text>
</comment>
<accession>A0A542DY45</accession>
<keyword evidence="12" id="KW-1185">Reference proteome</keyword>
<evidence type="ECO:0000256" key="2">
    <source>
        <dbReference type="ARBA" id="ARBA00007520"/>
    </source>
</evidence>
<dbReference type="InterPro" id="IPR011701">
    <property type="entry name" value="MFS"/>
</dbReference>
<feature type="transmembrane region" description="Helical" evidence="9">
    <location>
        <begin position="144"/>
        <end position="165"/>
    </location>
</feature>
<dbReference type="InterPro" id="IPR020846">
    <property type="entry name" value="MFS_dom"/>
</dbReference>
<feature type="transmembrane region" description="Helical" evidence="9">
    <location>
        <begin position="111"/>
        <end position="132"/>
    </location>
</feature>
<feature type="transmembrane region" description="Helical" evidence="9">
    <location>
        <begin position="231"/>
        <end position="253"/>
    </location>
</feature>
<dbReference type="GO" id="GO:0005886">
    <property type="term" value="C:plasma membrane"/>
    <property type="evidence" value="ECO:0007669"/>
    <property type="project" value="UniProtKB-SubCell"/>
</dbReference>
<dbReference type="FunFam" id="1.20.1720.10:FF:000004">
    <property type="entry name" value="EmrB/QacA family drug resistance transporter"/>
    <property type="match status" value="1"/>
</dbReference>
<feature type="transmembrane region" description="Helical" evidence="9">
    <location>
        <begin position="171"/>
        <end position="193"/>
    </location>
</feature>
<feature type="transmembrane region" description="Helical" evidence="9">
    <location>
        <begin position="336"/>
        <end position="358"/>
    </location>
</feature>
<evidence type="ECO:0000259" key="10">
    <source>
        <dbReference type="PROSITE" id="PS50850"/>
    </source>
</evidence>
<dbReference type="PANTHER" id="PTHR23501">
    <property type="entry name" value="MAJOR FACILITATOR SUPERFAMILY"/>
    <property type="match status" value="1"/>
</dbReference>
<dbReference type="EMBL" id="VFMN01000001">
    <property type="protein sequence ID" value="TQJ07854.1"/>
    <property type="molecule type" value="Genomic_DNA"/>
</dbReference>
<dbReference type="Pfam" id="PF07690">
    <property type="entry name" value="MFS_1"/>
    <property type="match status" value="1"/>
</dbReference>
<feature type="transmembrane region" description="Helical" evidence="9">
    <location>
        <begin position="205"/>
        <end position="225"/>
    </location>
</feature>
<keyword evidence="7 9" id="KW-0472">Membrane</keyword>
<feature type="region of interest" description="Disordered" evidence="8">
    <location>
        <begin position="473"/>
        <end position="495"/>
    </location>
</feature>
<dbReference type="Gene3D" id="1.20.1720.10">
    <property type="entry name" value="Multidrug resistance protein D"/>
    <property type="match status" value="1"/>
</dbReference>
<feature type="transmembrane region" description="Helical" evidence="9">
    <location>
        <begin position="21"/>
        <end position="43"/>
    </location>
</feature>
<feature type="transmembrane region" description="Helical" evidence="9">
    <location>
        <begin position="449"/>
        <end position="467"/>
    </location>
</feature>
<name>A0A542DY45_9MICO</name>
<feature type="domain" description="Major facilitator superfamily (MFS) profile" evidence="10">
    <location>
        <begin position="21"/>
        <end position="471"/>
    </location>
</feature>
<feature type="transmembrane region" description="Helical" evidence="9">
    <location>
        <begin position="411"/>
        <end position="429"/>
    </location>
</feature>
<dbReference type="PROSITE" id="PS50850">
    <property type="entry name" value="MFS"/>
    <property type="match status" value="1"/>
</dbReference>
<keyword evidence="4" id="KW-1003">Cell membrane</keyword>
<dbReference type="PANTHER" id="PTHR23501:SF191">
    <property type="entry name" value="VACUOLAR BASIC AMINO ACID TRANSPORTER 4"/>
    <property type="match status" value="1"/>
</dbReference>
<feature type="transmembrane region" description="Helical" evidence="9">
    <location>
        <begin position="273"/>
        <end position="299"/>
    </location>
</feature>
<feature type="transmembrane region" description="Helical" evidence="9">
    <location>
        <begin position="305"/>
        <end position="324"/>
    </location>
</feature>
<keyword evidence="6 9" id="KW-1133">Transmembrane helix</keyword>
<evidence type="ECO:0000256" key="6">
    <source>
        <dbReference type="ARBA" id="ARBA00022989"/>
    </source>
</evidence>
<reference evidence="11 12" key="1">
    <citation type="submission" date="2019-06" db="EMBL/GenBank/DDBJ databases">
        <title>Sequencing the genomes of 1000 actinobacteria strains.</title>
        <authorList>
            <person name="Klenk H.-P."/>
        </authorList>
    </citation>
    <scope>NUCLEOTIDE SEQUENCE [LARGE SCALE GENOMIC DNA]</scope>
    <source>
        <strain evidence="11 12">DSM 18607</strain>
    </source>
</reference>
<evidence type="ECO:0000313" key="11">
    <source>
        <dbReference type="EMBL" id="TQJ07854.1"/>
    </source>
</evidence>
<evidence type="ECO:0000256" key="9">
    <source>
        <dbReference type="SAM" id="Phobius"/>
    </source>
</evidence>
<evidence type="ECO:0000256" key="3">
    <source>
        <dbReference type="ARBA" id="ARBA00022448"/>
    </source>
</evidence>
<dbReference type="GO" id="GO:0022857">
    <property type="term" value="F:transmembrane transporter activity"/>
    <property type="evidence" value="ECO:0007669"/>
    <property type="project" value="InterPro"/>
</dbReference>
<dbReference type="SUPFAM" id="SSF103473">
    <property type="entry name" value="MFS general substrate transporter"/>
    <property type="match status" value="1"/>
</dbReference>
<gene>
    <name evidence="11" type="ORF">FB458_0925</name>
</gene>
<dbReference type="Gene3D" id="1.20.1250.20">
    <property type="entry name" value="MFS general substrate transporter like domains"/>
    <property type="match status" value="1"/>
</dbReference>
<evidence type="ECO:0000313" key="12">
    <source>
        <dbReference type="Proteomes" id="UP000317893"/>
    </source>
</evidence>
<dbReference type="AlphaFoldDB" id="A0A542DY45"/>
<evidence type="ECO:0000256" key="5">
    <source>
        <dbReference type="ARBA" id="ARBA00022692"/>
    </source>
</evidence>
<evidence type="ECO:0000256" key="8">
    <source>
        <dbReference type="SAM" id="MobiDB-lite"/>
    </source>
</evidence>
<keyword evidence="3" id="KW-0813">Transport</keyword>
<sequence length="495" mass="50693">MTDPTTTAPAGVGLRSERGPILLALMVSTGLIAIDATILATAVPSVVKDLGDFSLFPWLFSVYLLAQAVSVPVYAKLADTFGRKPLMLLGIGLFLLGSLLCGVAWSMPALIAFRVVQGLGAGAVQPMAITIAGDIYTVEERAKAQGYIASVWAVSSVVGPTLGGVFAQLGIWRWIFLVNVPLCLVAGALIWRSFSESIERRSHRVDYAGATLLTVGLSLVILGVLEGGQAWAWGSPLGIGVFVAGVALLAGFVAVERRAAEPVLPLHLLTRRLLLTTSLLSLGVGAILIGLTSFVPTYLENSLGVSPLVGGLAVAALTLGWPVAATLSGRLFYLRYGFRPTVLVGMGLTLLGTLGLAATGQRPSVAVVAVTCFVTGLGLGLVATPSLIAAQASVDWAERGVVTGLNMFSRSIGSAVGAAIFGAVANHVVSASRRPETDPATATSSGSAVFWAVLVATVLSVAAGIAMPQVRADDGVGARTGDGPDDDVDAQAAAA</sequence>
<comment type="similarity">
    <text evidence="2">Belongs to the major facilitator superfamily. TCR/Tet family.</text>
</comment>
<feature type="transmembrane region" description="Helical" evidence="9">
    <location>
        <begin position="55"/>
        <end position="74"/>
    </location>
</feature>
<dbReference type="InterPro" id="IPR036259">
    <property type="entry name" value="MFS_trans_sf"/>
</dbReference>
<protein>
    <submittedName>
        <fullName evidence="11">EmrB/QacA subfamily drug resistance transporter</fullName>
    </submittedName>
</protein>
<proteinExistence type="inferred from homology"/>
<organism evidence="11 12">
    <name type="scientific">Lapillicoccus jejuensis</name>
    <dbReference type="NCBI Taxonomy" id="402171"/>
    <lineage>
        <taxon>Bacteria</taxon>
        <taxon>Bacillati</taxon>
        <taxon>Actinomycetota</taxon>
        <taxon>Actinomycetes</taxon>
        <taxon>Micrococcales</taxon>
        <taxon>Intrasporangiaceae</taxon>
        <taxon>Lapillicoccus</taxon>
    </lineage>
</organism>
<evidence type="ECO:0000256" key="4">
    <source>
        <dbReference type="ARBA" id="ARBA00022475"/>
    </source>
</evidence>
<evidence type="ECO:0000256" key="7">
    <source>
        <dbReference type="ARBA" id="ARBA00023136"/>
    </source>
</evidence>
<dbReference type="Proteomes" id="UP000317893">
    <property type="component" value="Unassembled WGS sequence"/>
</dbReference>
<keyword evidence="5 9" id="KW-0812">Transmembrane</keyword>